<feature type="transmembrane region" description="Helical" evidence="7">
    <location>
        <begin position="168"/>
        <end position="190"/>
    </location>
</feature>
<comment type="caution">
    <text evidence="8">The sequence shown here is derived from an EMBL/GenBank/DDBJ whole genome shotgun (WGS) entry which is preliminary data.</text>
</comment>
<evidence type="ECO:0000256" key="5">
    <source>
        <dbReference type="ARBA" id="ARBA00022989"/>
    </source>
</evidence>
<evidence type="ECO:0000313" key="9">
    <source>
        <dbReference type="Proteomes" id="UP000245962"/>
    </source>
</evidence>
<dbReference type="InterPro" id="IPR052776">
    <property type="entry name" value="Chloro_ReproSupport/MetalTrans"/>
</dbReference>
<feature type="transmembrane region" description="Helical" evidence="7">
    <location>
        <begin position="244"/>
        <end position="264"/>
    </location>
</feature>
<keyword evidence="3" id="KW-0533">Nickel</keyword>
<dbReference type="GO" id="GO:0015099">
    <property type="term" value="F:nickel cation transmembrane transporter activity"/>
    <property type="evidence" value="ECO:0007669"/>
    <property type="project" value="UniProtKB-UniRule"/>
</dbReference>
<evidence type="ECO:0000256" key="3">
    <source>
        <dbReference type="ARBA" id="ARBA00022596"/>
    </source>
</evidence>
<dbReference type="Proteomes" id="UP000245962">
    <property type="component" value="Unassembled WGS sequence"/>
</dbReference>
<protein>
    <recommendedName>
        <fullName evidence="7">Nickel/cobalt efflux system</fullName>
    </recommendedName>
</protein>
<keyword evidence="6 7" id="KW-0472">Membrane</keyword>
<keyword evidence="2 7" id="KW-0813">Transport</keyword>
<dbReference type="InterPro" id="IPR011541">
    <property type="entry name" value="Ni/Co_transpt_high_affinity"/>
</dbReference>
<reference evidence="8 9" key="1">
    <citation type="submission" date="2018-04" db="EMBL/GenBank/DDBJ databases">
        <title>Marixanthomonas spongiae HN-E44 sp. nov., isolated from a marine sponge.</title>
        <authorList>
            <person name="Luo L."/>
            <person name="Zhuang L."/>
        </authorList>
    </citation>
    <scope>NUCLEOTIDE SEQUENCE [LARGE SCALE GENOMIC DNA]</scope>
    <source>
        <strain evidence="8 9">HN-E44</strain>
    </source>
</reference>
<dbReference type="PANTHER" id="PTHR33876:SF4">
    <property type="entry name" value="CHLOROPLAST PROTEIN FOR GROWTH AND FERTILITY 2"/>
    <property type="match status" value="1"/>
</dbReference>
<dbReference type="OrthoDB" id="9811044at2"/>
<evidence type="ECO:0000256" key="2">
    <source>
        <dbReference type="ARBA" id="ARBA00022448"/>
    </source>
</evidence>
<feature type="transmembrane region" description="Helical" evidence="7">
    <location>
        <begin position="77"/>
        <end position="94"/>
    </location>
</feature>
<keyword evidence="4 7" id="KW-0812">Transmembrane</keyword>
<evidence type="ECO:0000256" key="6">
    <source>
        <dbReference type="ARBA" id="ARBA00023136"/>
    </source>
</evidence>
<comment type="similarity">
    <text evidence="7">Belongs to the NiCoT transporter (TC 2.A.52) family.</text>
</comment>
<dbReference type="GO" id="GO:0012505">
    <property type="term" value="C:endomembrane system"/>
    <property type="evidence" value="ECO:0007669"/>
    <property type="project" value="UniProtKB-SubCell"/>
</dbReference>
<dbReference type="AlphaFoldDB" id="A0A2U0I0K7"/>
<feature type="transmembrane region" description="Helical" evidence="7">
    <location>
        <begin position="197"/>
        <end position="224"/>
    </location>
</feature>
<keyword evidence="5 7" id="KW-1133">Transmembrane helix</keyword>
<sequence length="266" mass="29164">MTTLFTVIALGFFLGMRHATDPDHVIAVSTILDKEPSLKKASKIGIFWGIGHSFTILVFGGVVILFSIVIPEKLSMGLEMGVAFMLIILGLWNLRGFQKWMNINFGSKANKSNDGYVHSHPHSHGDYIHTHPHGHNPENHGHKAKDVPTSKLDKKFGHNKIYHNLRPVIIGVIHGFAGTAALTLMIIPLIKSAWMALIYLVIFGLGTIVGMMLITGAIALPFVYGKGKLAIFNTSNLRILAGTASLLFGMYMVYEIGFAQGLFLQS</sequence>
<keyword evidence="9" id="KW-1185">Reference proteome</keyword>
<dbReference type="EMBL" id="QEHR01000005">
    <property type="protein sequence ID" value="PVW14642.1"/>
    <property type="molecule type" value="Genomic_DNA"/>
</dbReference>
<organism evidence="8 9">
    <name type="scientific">Marixanthomonas spongiae</name>
    <dbReference type="NCBI Taxonomy" id="2174845"/>
    <lineage>
        <taxon>Bacteria</taxon>
        <taxon>Pseudomonadati</taxon>
        <taxon>Bacteroidota</taxon>
        <taxon>Flavobacteriia</taxon>
        <taxon>Flavobacteriales</taxon>
        <taxon>Flavobacteriaceae</taxon>
        <taxon>Marixanthomonas</taxon>
    </lineage>
</organism>
<name>A0A2U0I0K7_9FLAO</name>
<gene>
    <name evidence="8" type="ORF">DDV96_08945</name>
</gene>
<accession>A0A2U0I0K7</accession>
<evidence type="ECO:0000256" key="7">
    <source>
        <dbReference type="RuleBase" id="RU362101"/>
    </source>
</evidence>
<evidence type="ECO:0000256" key="1">
    <source>
        <dbReference type="ARBA" id="ARBA00004127"/>
    </source>
</evidence>
<evidence type="ECO:0000256" key="4">
    <source>
        <dbReference type="ARBA" id="ARBA00022692"/>
    </source>
</evidence>
<feature type="transmembrane region" description="Helical" evidence="7">
    <location>
        <begin position="46"/>
        <end position="70"/>
    </location>
</feature>
<evidence type="ECO:0000313" key="8">
    <source>
        <dbReference type="EMBL" id="PVW14642.1"/>
    </source>
</evidence>
<dbReference type="GO" id="GO:0005886">
    <property type="term" value="C:plasma membrane"/>
    <property type="evidence" value="ECO:0007669"/>
    <property type="project" value="UniProtKB-SubCell"/>
</dbReference>
<comment type="subcellular location">
    <subcellularLocation>
        <location evidence="7">Cell membrane</location>
        <topology evidence="7">Multi-pass membrane protein</topology>
    </subcellularLocation>
    <subcellularLocation>
        <location evidence="1">Endomembrane system</location>
        <topology evidence="1">Multi-pass membrane protein</topology>
    </subcellularLocation>
</comment>
<dbReference type="PANTHER" id="PTHR33876">
    <property type="entry name" value="UNNAMED PRODUCT"/>
    <property type="match status" value="1"/>
</dbReference>
<dbReference type="Pfam" id="PF03824">
    <property type="entry name" value="NicO"/>
    <property type="match status" value="1"/>
</dbReference>
<dbReference type="RefSeq" id="WP_116694412.1">
    <property type="nucleotide sequence ID" value="NZ_QEHR01000005.1"/>
</dbReference>
<proteinExistence type="inferred from homology"/>